<name>A0ABY9YFH2_9GAMM</name>
<reference evidence="1 2" key="1">
    <citation type="submission" date="2022-12" db="EMBL/GenBank/DDBJ databases">
        <title>Two new species, Stenotrophomonas aracearum and Stenotrophomonas oahuensis, isolated from Anthurium (Araceae family) in Hawaii.</title>
        <authorList>
            <person name="Chunag S.C."/>
            <person name="Dobhal S."/>
            <person name="Alvarez A."/>
            <person name="Arif M."/>
        </authorList>
    </citation>
    <scope>NUCLEOTIDE SEQUENCE [LARGE SCALE GENOMIC DNA]</scope>
    <source>
        <strain evidence="1 2">A5588</strain>
    </source>
</reference>
<dbReference type="RefSeq" id="WP_311183963.1">
    <property type="nucleotide sequence ID" value="NZ_CP115543.1"/>
</dbReference>
<evidence type="ECO:0000313" key="2">
    <source>
        <dbReference type="Proteomes" id="UP001305421"/>
    </source>
</evidence>
<protein>
    <submittedName>
        <fullName evidence="1">DUF2867 domain-containing protein</fullName>
    </submittedName>
</protein>
<proteinExistence type="predicted"/>
<keyword evidence="2" id="KW-1185">Reference proteome</keyword>
<dbReference type="EMBL" id="CP115543">
    <property type="protein sequence ID" value="WNH49617.1"/>
    <property type="molecule type" value="Genomic_DNA"/>
</dbReference>
<sequence length="169" mass="18447">MGPVTSDDCLFNADPLYSSSKDADFVHSVRRKLPRRGRSASDAYADLAAVMPAWFDVLMRVRNAGMKAVGMKDLGSLGAVSRNAPVLPGHRAGIFTVLSSNDDCLLLEDNDRHLRVQLALRWGSSLNQDELIISTVVHVHNAFGRAYMVPVAPTHRLIMPLLLGRLGGQ</sequence>
<dbReference type="Pfam" id="PF11066">
    <property type="entry name" value="DUF2867"/>
    <property type="match status" value="1"/>
</dbReference>
<gene>
    <name evidence="1" type="ORF">PDM28_04685</name>
</gene>
<dbReference type="Proteomes" id="UP001305421">
    <property type="component" value="Chromosome"/>
</dbReference>
<accession>A0ABY9YFH2</accession>
<organism evidence="1 2">
    <name type="scientific">Stenotrophomonas aracearum</name>
    <dbReference type="NCBI Taxonomy" id="3003272"/>
    <lineage>
        <taxon>Bacteria</taxon>
        <taxon>Pseudomonadati</taxon>
        <taxon>Pseudomonadota</taxon>
        <taxon>Gammaproteobacteria</taxon>
        <taxon>Lysobacterales</taxon>
        <taxon>Lysobacteraceae</taxon>
        <taxon>Stenotrophomonas</taxon>
    </lineage>
</organism>
<evidence type="ECO:0000313" key="1">
    <source>
        <dbReference type="EMBL" id="WNH49617.1"/>
    </source>
</evidence>
<dbReference type="InterPro" id="IPR021295">
    <property type="entry name" value="DUF2867"/>
</dbReference>